<feature type="domain" description="Aspartate/ornithine carbamoyltransferase carbamoyl-P binding" evidence="10">
    <location>
        <begin position="19"/>
        <end position="158"/>
    </location>
</feature>
<sequence length="323" mass="35174">MSSTQTSPSLSEKGINENHFLTIGEWSIQTIEHVLEQAQVLKDKQQNGILQTDLQGKILGMIFEKSSTRTRVSFEAGMLQLGGDAINLKSDDLQLGRGETVEDTAKVLSQYVDVLMIRTFAHETIETFAEAADIPVINGLTDLHHPTQVMADLLTIKEKKGALAGVKVAYVGDGNNMAHSFIEAAAKMGMHLSIAAPSGYEPDESIVKEGKALAEQTGGSITITNDAKEAANGADVITTDVWASMGQEEEQQERLDVFSSFQVNEELCANAKEDYMFMHCLPAHRGEEVTADIIDGAHSVVFDEAQNRLHAQKAILNYLLLGQ</sequence>
<dbReference type="InterPro" id="IPR006132">
    <property type="entry name" value="Asp/Orn_carbamoyltranf_P-bd"/>
</dbReference>
<evidence type="ECO:0000256" key="4">
    <source>
        <dbReference type="ARBA" id="ARBA00013007"/>
    </source>
</evidence>
<feature type="binding site" evidence="8">
    <location>
        <position position="240"/>
    </location>
    <ligand>
        <name>L-ornithine</name>
        <dbReference type="ChEBI" id="CHEBI:46911"/>
    </ligand>
</feature>
<comment type="subcellular location">
    <subcellularLocation>
        <location evidence="8">Cytoplasm</location>
    </subcellularLocation>
</comment>
<evidence type="ECO:0000256" key="3">
    <source>
        <dbReference type="ARBA" id="ARBA00007805"/>
    </source>
</evidence>
<comment type="similarity">
    <text evidence="3 8">Belongs to the aspartate/ornithine carbamoyltransferase superfamily. OTCase family.</text>
</comment>
<feature type="binding site" evidence="8">
    <location>
        <begin position="145"/>
        <end position="148"/>
    </location>
    <ligand>
        <name>carbamoyl phosphate</name>
        <dbReference type="ChEBI" id="CHEBI:58228"/>
    </ligand>
</feature>
<dbReference type="SUPFAM" id="SSF53671">
    <property type="entry name" value="Aspartate/ornithine carbamoyltransferase"/>
    <property type="match status" value="1"/>
</dbReference>
<accession>A0A0A2TIA3</accession>
<dbReference type="RefSeq" id="WP_036816780.1">
    <property type="nucleotide sequence ID" value="NZ_AVBF01000008.1"/>
</dbReference>
<dbReference type="STRING" id="1385514.N782_01295"/>
<dbReference type="HAMAP" id="MF_01109">
    <property type="entry name" value="OTCase"/>
    <property type="match status" value="1"/>
</dbReference>
<dbReference type="GO" id="GO:0016597">
    <property type="term" value="F:amino acid binding"/>
    <property type="evidence" value="ECO:0007669"/>
    <property type="project" value="InterPro"/>
</dbReference>
<dbReference type="eggNOG" id="COG0078">
    <property type="taxonomic scope" value="Bacteria"/>
</dbReference>
<evidence type="ECO:0000256" key="2">
    <source>
        <dbReference type="ARBA" id="ARBA00004975"/>
    </source>
</evidence>
<keyword evidence="6 8" id="KW-0808">Transferase</keyword>
<dbReference type="InterPro" id="IPR006130">
    <property type="entry name" value="Asp/Orn_carbamoylTrfase"/>
</dbReference>
<dbReference type="Pfam" id="PF02729">
    <property type="entry name" value="OTCace_N"/>
    <property type="match status" value="1"/>
</dbReference>
<dbReference type="Gene3D" id="3.40.50.1370">
    <property type="entry name" value="Aspartate/ornithine carbamoyltransferase"/>
    <property type="match status" value="2"/>
</dbReference>
<dbReference type="PROSITE" id="PS00097">
    <property type="entry name" value="CARBAMOYLTRANSFERASE"/>
    <property type="match status" value="1"/>
</dbReference>
<feature type="binding site" evidence="8">
    <location>
        <position position="308"/>
    </location>
    <ligand>
        <name>carbamoyl phosphate</name>
        <dbReference type="ChEBI" id="CHEBI:58228"/>
    </ligand>
</feature>
<proteinExistence type="inferred from homology"/>
<evidence type="ECO:0000256" key="1">
    <source>
        <dbReference type="ARBA" id="ARBA00003822"/>
    </source>
</evidence>
<evidence type="ECO:0000259" key="9">
    <source>
        <dbReference type="Pfam" id="PF00185"/>
    </source>
</evidence>
<comment type="function">
    <text evidence="1">Reversibly catalyzes the transfer of the carbamoyl group from carbamoyl phosphate (CP) to the N(epsilon) atom of ornithine (ORN) to produce L-citrulline.</text>
</comment>
<dbReference type="AlphaFoldDB" id="A0A0A2TIA3"/>
<dbReference type="NCBIfam" id="NF001986">
    <property type="entry name" value="PRK00779.1"/>
    <property type="match status" value="1"/>
</dbReference>
<dbReference type="GO" id="GO:0004585">
    <property type="term" value="F:ornithine carbamoyltransferase activity"/>
    <property type="evidence" value="ECO:0007669"/>
    <property type="project" value="UniProtKB-UniRule"/>
</dbReference>
<dbReference type="GO" id="GO:0019240">
    <property type="term" value="P:citrulline biosynthetic process"/>
    <property type="evidence" value="ECO:0007669"/>
    <property type="project" value="TreeGrafter"/>
</dbReference>
<gene>
    <name evidence="11" type="ORF">N782_01295</name>
</gene>
<comment type="catalytic activity">
    <reaction evidence="7 8">
        <text>carbamoyl phosphate + L-ornithine = L-citrulline + phosphate + H(+)</text>
        <dbReference type="Rhea" id="RHEA:19513"/>
        <dbReference type="ChEBI" id="CHEBI:15378"/>
        <dbReference type="ChEBI" id="CHEBI:43474"/>
        <dbReference type="ChEBI" id="CHEBI:46911"/>
        <dbReference type="ChEBI" id="CHEBI:57743"/>
        <dbReference type="ChEBI" id="CHEBI:58228"/>
        <dbReference type="EC" id="2.1.3.3"/>
    </reaction>
</comment>
<dbReference type="InterPro" id="IPR006131">
    <property type="entry name" value="Asp_carbamoyltransf_Asp/Orn-bd"/>
</dbReference>
<feature type="binding site" evidence="8">
    <location>
        <begin position="67"/>
        <end position="70"/>
    </location>
    <ligand>
        <name>carbamoyl phosphate</name>
        <dbReference type="ChEBI" id="CHEBI:58228"/>
    </ligand>
</feature>
<dbReference type="NCBIfam" id="TIGR00658">
    <property type="entry name" value="orni_carb_tr"/>
    <property type="match status" value="1"/>
</dbReference>
<feature type="binding site" evidence="8">
    <location>
        <begin position="244"/>
        <end position="245"/>
    </location>
    <ligand>
        <name>L-ornithine</name>
        <dbReference type="ChEBI" id="CHEBI:46911"/>
    </ligand>
</feature>
<name>A0A0A2TIA3_9BACI</name>
<keyword evidence="12" id="KW-1185">Reference proteome</keyword>
<dbReference type="EMBL" id="AVBF01000008">
    <property type="protein sequence ID" value="KGP73796.1"/>
    <property type="molecule type" value="Genomic_DNA"/>
</dbReference>
<dbReference type="PANTHER" id="PTHR45753:SF3">
    <property type="entry name" value="ORNITHINE TRANSCARBAMYLASE, MITOCHONDRIAL"/>
    <property type="match status" value="1"/>
</dbReference>
<organism evidence="11 12">
    <name type="scientific">Pontibacillus yanchengensis Y32</name>
    <dbReference type="NCBI Taxonomy" id="1385514"/>
    <lineage>
        <taxon>Bacteria</taxon>
        <taxon>Bacillati</taxon>
        <taxon>Bacillota</taxon>
        <taxon>Bacilli</taxon>
        <taxon>Bacillales</taxon>
        <taxon>Bacillaceae</taxon>
        <taxon>Pontibacillus</taxon>
    </lineage>
</organism>
<evidence type="ECO:0000256" key="5">
    <source>
        <dbReference type="ARBA" id="ARBA00016634"/>
    </source>
</evidence>
<feature type="domain" description="Aspartate/ornithine carbamoyltransferase Asp/Orn-binding" evidence="9">
    <location>
        <begin position="165"/>
        <end position="318"/>
    </location>
</feature>
<protein>
    <recommendedName>
        <fullName evidence="5 8">Ornithine carbamoyltransferase</fullName>
        <shortName evidence="8">OTCase</shortName>
        <ecNumber evidence="4 8">2.1.3.3</ecNumber>
    </recommendedName>
</protein>
<reference evidence="11 12" key="1">
    <citation type="journal article" date="2015" name="Stand. Genomic Sci.">
        <title>High quality draft genome sequence of the moderately halophilic bacterium Pontibacillus yanchengensis Y32(T) and comparison among Pontibacillus genomes.</title>
        <authorList>
            <person name="Huang J."/>
            <person name="Qiao Z.X."/>
            <person name="Tang J.W."/>
            <person name="Wang G."/>
        </authorList>
    </citation>
    <scope>NUCLEOTIDE SEQUENCE [LARGE SCALE GENOMIC DNA]</scope>
    <source>
        <strain evidence="11 12">Y32</strain>
    </source>
</reference>
<evidence type="ECO:0000256" key="7">
    <source>
        <dbReference type="ARBA" id="ARBA00048772"/>
    </source>
</evidence>
<dbReference type="Proteomes" id="UP000030147">
    <property type="component" value="Unassembled WGS sequence"/>
</dbReference>
<evidence type="ECO:0000313" key="12">
    <source>
        <dbReference type="Proteomes" id="UP000030147"/>
    </source>
</evidence>
<evidence type="ECO:0000259" key="10">
    <source>
        <dbReference type="Pfam" id="PF02729"/>
    </source>
</evidence>
<dbReference type="FunFam" id="3.40.50.1370:FF:000008">
    <property type="entry name" value="Ornithine carbamoyltransferase"/>
    <property type="match status" value="1"/>
</dbReference>
<dbReference type="OrthoDB" id="9802587at2"/>
<dbReference type="InterPro" id="IPR036901">
    <property type="entry name" value="Asp/Orn_carbamoylTrfase_sf"/>
</dbReference>
<dbReference type="InterPro" id="IPR024904">
    <property type="entry name" value="OTCase_ArgI"/>
</dbReference>
<feature type="binding site" evidence="8">
    <location>
        <position position="118"/>
    </location>
    <ligand>
        <name>carbamoyl phosphate</name>
        <dbReference type="ChEBI" id="CHEBI:58228"/>
    </ligand>
</feature>
<dbReference type="EC" id="2.1.3.3" evidence="4 8"/>
<dbReference type="PRINTS" id="PR00100">
    <property type="entry name" value="AOTCASE"/>
</dbReference>
<evidence type="ECO:0000256" key="6">
    <source>
        <dbReference type="ARBA" id="ARBA00022679"/>
    </source>
</evidence>
<evidence type="ECO:0000313" key="11">
    <source>
        <dbReference type="EMBL" id="KGP73796.1"/>
    </source>
</evidence>
<dbReference type="Pfam" id="PF00185">
    <property type="entry name" value="OTCace"/>
    <property type="match status" value="1"/>
</dbReference>
<comment type="pathway">
    <text evidence="2">Amino-acid biosynthesis; L-arginine biosynthesis; L-arginine from L-ornithine and carbamoyl phosphate: step 1/3.</text>
</comment>
<feature type="binding site" evidence="8">
    <location>
        <begin position="280"/>
        <end position="281"/>
    </location>
    <ligand>
        <name>carbamoyl phosphate</name>
        <dbReference type="ChEBI" id="CHEBI:58228"/>
    </ligand>
</feature>
<dbReference type="InterPro" id="IPR002292">
    <property type="entry name" value="Orn/put_carbamltrans"/>
</dbReference>
<feature type="binding site" evidence="8">
    <location>
        <position position="176"/>
    </location>
    <ligand>
        <name>L-ornithine</name>
        <dbReference type="ChEBI" id="CHEBI:46911"/>
    </ligand>
</feature>
<comment type="caution">
    <text evidence="11">The sequence shown here is derived from an EMBL/GenBank/DDBJ whole genome shotgun (WGS) entry which is preliminary data.</text>
</comment>
<dbReference type="GO" id="GO:0042450">
    <property type="term" value="P:L-arginine biosynthetic process via ornithine"/>
    <property type="evidence" value="ECO:0007669"/>
    <property type="project" value="UniProtKB-UniRule"/>
</dbReference>
<keyword evidence="8" id="KW-0963">Cytoplasm</keyword>
<dbReference type="PANTHER" id="PTHR45753">
    <property type="entry name" value="ORNITHINE CARBAMOYLTRANSFERASE, MITOCHONDRIAL"/>
    <property type="match status" value="1"/>
</dbReference>
<dbReference type="PRINTS" id="PR00102">
    <property type="entry name" value="OTCASE"/>
</dbReference>
<dbReference type="GO" id="GO:0005737">
    <property type="term" value="C:cytoplasm"/>
    <property type="evidence" value="ECO:0007669"/>
    <property type="project" value="UniProtKB-SubCell"/>
</dbReference>
<feature type="binding site" evidence="8">
    <location>
        <position position="94"/>
    </location>
    <ligand>
        <name>carbamoyl phosphate</name>
        <dbReference type="ChEBI" id="CHEBI:58228"/>
    </ligand>
</feature>
<evidence type="ECO:0000256" key="8">
    <source>
        <dbReference type="HAMAP-Rule" id="MF_01109"/>
    </source>
</evidence>